<name>A0A2P2NM48_RHIMU</name>
<protein>
    <submittedName>
        <fullName evidence="1">Uncharacterized protein</fullName>
    </submittedName>
</protein>
<proteinExistence type="predicted"/>
<reference evidence="1" key="1">
    <citation type="submission" date="2018-02" db="EMBL/GenBank/DDBJ databases">
        <title>Rhizophora mucronata_Transcriptome.</title>
        <authorList>
            <person name="Meera S.P."/>
            <person name="Sreeshan A."/>
            <person name="Augustine A."/>
        </authorList>
    </citation>
    <scope>NUCLEOTIDE SEQUENCE</scope>
    <source>
        <tissue evidence="1">Leaf</tissue>
    </source>
</reference>
<dbReference type="AlphaFoldDB" id="A0A2P2NM48"/>
<accession>A0A2P2NM48</accession>
<dbReference type="EMBL" id="GGEC01062986">
    <property type="protein sequence ID" value="MBX43470.1"/>
    <property type="molecule type" value="Transcribed_RNA"/>
</dbReference>
<evidence type="ECO:0000313" key="1">
    <source>
        <dbReference type="EMBL" id="MBX43470.1"/>
    </source>
</evidence>
<sequence>MNTTGQQNSCCILQSYISI</sequence>
<organism evidence="1">
    <name type="scientific">Rhizophora mucronata</name>
    <name type="common">Asiatic mangrove</name>
    <dbReference type="NCBI Taxonomy" id="61149"/>
    <lineage>
        <taxon>Eukaryota</taxon>
        <taxon>Viridiplantae</taxon>
        <taxon>Streptophyta</taxon>
        <taxon>Embryophyta</taxon>
        <taxon>Tracheophyta</taxon>
        <taxon>Spermatophyta</taxon>
        <taxon>Magnoliopsida</taxon>
        <taxon>eudicotyledons</taxon>
        <taxon>Gunneridae</taxon>
        <taxon>Pentapetalae</taxon>
        <taxon>rosids</taxon>
        <taxon>fabids</taxon>
        <taxon>Malpighiales</taxon>
        <taxon>Rhizophoraceae</taxon>
        <taxon>Rhizophora</taxon>
    </lineage>
</organism>